<feature type="region of interest" description="Disordered" evidence="11">
    <location>
        <begin position="378"/>
        <end position="405"/>
    </location>
</feature>
<evidence type="ECO:0000256" key="2">
    <source>
        <dbReference type="ARBA" id="ARBA00004442"/>
    </source>
</evidence>
<evidence type="ECO:0000256" key="1">
    <source>
        <dbReference type="ARBA" id="ARBA00004241"/>
    </source>
</evidence>
<dbReference type="Proteomes" id="UP000531916">
    <property type="component" value="Unassembled WGS sequence"/>
</dbReference>
<dbReference type="GO" id="GO:0015031">
    <property type="term" value="P:protein transport"/>
    <property type="evidence" value="ECO:0007669"/>
    <property type="project" value="UniProtKB-KW"/>
</dbReference>
<dbReference type="AlphaFoldDB" id="A0A8S7IDC3"/>
<feature type="compositionally biased region" description="Polar residues" evidence="11">
    <location>
        <begin position="387"/>
        <end position="405"/>
    </location>
</feature>
<dbReference type="Gene3D" id="3.30.1300.30">
    <property type="entry name" value="GSPII I/J protein-like"/>
    <property type="match status" value="1"/>
</dbReference>
<dbReference type="GO" id="GO:0009279">
    <property type="term" value="C:cell outer membrane"/>
    <property type="evidence" value="ECO:0007669"/>
    <property type="project" value="UniProtKB-SubCell"/>
</dbReference>
<feature type="domain" description="Trimeric autotransporter adhesin YadA-like C-terminal membrane anchor" evidence="13">
    <location>
        <begin position="707"/>
        <end position="767"/>
    </location>
</feature>
<evidence type="ECO:0000256" key="3">
    <source>
        <dbReference type="ARBA" id="ARBA00005848"/>
    </source>
</evidence>
<evidence type="ECO:0000256" key="8">
    <source>
        <dbReference type="ARBA" id="ARBA00022927"/>
    </source>
</evidence>
<evidence type="ECO:0000259" key="14">
    <source>
        <dbReference type="Pfam" id="PF05658"/>
    </source>
</evidence>
<dbReference type="InterPro" id="IPR011049">
    <property type="entry name" value="Serralysin-like_metalloprot_C"/>
</dbReference>
<dbReference type="CDD" id="cd12820">
    <property type="entry name" value="LbR_YadA-like"/>
    <property type="match status" value="1"/>
</dbReference>
<evidence type="ECO:0000313" key="16">
    <source>
        <dbReference type="EMBL" id="EFC2249494.1"/>
    </source>
</evidence>
<sequence>MRIKFLAKCVILSSFGYIHYVNASNITLLSSSNYSSTAASQGYPNVSHGAITLAGDDDWCGADNVIGRRGVTAAMSGAITAFEQYQRFIKNEAFNNSYGQIYHPYGTSFAVANWSGNGLTTNNVGYQGELTGGNINVVPQAYGVYSWASGCGAYTTGNYSTAFGSNATATGAAAQAFGVSALASGTTSLAIGVGAEAGGDSSISLGSVSNARGDNSVAIGMGASSSNDGDVALGSEAKTATVTATTSGIINNKEYTYAGTSPVAALSIGDTGKERQLQNVAAGRISEISTDAVNGSQLFATNSALTQSGNNIRDIAVFLGGGATITPDGSFKAPAYQIQGSTRSTLGESLTALDTALTINTQKINMLNDYIIKAPRGMRQDPMSGKSGITATSGETLADLTSHNRSQGDTLMVDNSKNMDNKVVSVGSGSGGSLVDFRGTDGERGLTGIADGAVSATSTDAVNGKQLYETNQKVAQNITEINKLSSGIKDIEDGKVGLVQQASNLSEVTIAKNSGGEKITVSGTDGNRQITGVKEGVNDNDAVTVSQLKEVSGSIGDASMLAVNSEKTMKPKASGKNAIALGSNSRAEKDNAIAVGADVNVTGENSIGIGNKSTVSSKNSVALGSNSVASEDNTVSVGSSLNQRRITNVAPGVNRSDAVTVGQLNESFSSLKQYTDRKVDSLDKKMGDMKTKLTAGIATSMALSGIPQAYQPDSSLVGVSAGTYGGESAIAVGVSHISENGHWITKLQAGGNTQNDFGASVGVGYQW</sequence>
<evidence type="ECO:0000256" key="11">
    <source>
        <dbReference type="SAM" id="MobiDB-lite"/>
    </source>
</evidence>
<feature type="domain" description="Trimeric autotransporter adhesin YadA-like stalk" evidence="15">
    <location>
        <begin position="645"/>
        <end position="680"/>
    </location>
</feature>
<dbReference type="Pfam" id="PF03895">
    <property type="entry name" value="YadA_anchor"/>
    <property type="match status" value="1"/>
</dbReference>
<dbReference type="Pfam" id="PF05662">
    <property type="entry name" value="YadA_stalk"/>
    <property type="match status" value="4"/>
</dbReference>
<dbReference type="Gene3D" id="2.150.10.10">
    <property type="entry name" value="Serralysin-like metalloprotease, C-terminal"/>
    <property type="match status" value="3"/>
</dbReference>
<evidence type="ECO:0000256" key="4">
    <source>
        <dbReference type="ARBA" id="ARBA00022448"/>
    </source>
</evidence>
<evidence type="ECO:0000256" key="7">
    <source>
        <dbReference type="ARBA" id="ARBA00022729"/>
    </source>
</evidence>
<evidence type="ECO:0000256" key="12">
    <source>
        <dbReference type="SAM" id="SignalP"/>
    </source>
</evidence>
<evidence type="ECO:0000256" key="9">
    <source>
        <dbReference type="ARBA" id="ARBA00023136"/>
    </source>
</evidence>
<dbReference type="SUPFAM" id="SSF101967">
    <property type="entry name" value="Adhesin YadA, collagen-binding domain"/>
    <property type="match status" value="4"/>
</dbReference>
<organism evidence="16 17">
    <name type="scientific">Escherichia coli</name>
    <dbReference type="NCBI Taxonomy" id="562"/>
    <lineage>
        <taxon>Bacteria</taxon>
        <taxon>Pseudomonadati</taxon>
        <taxon>Pseudomonadota</taxon>
        <taxon>Gammaproteobacteria</taxon>
        <taxon>Enterobacterales</taxon>
        <taxon>Enterobacteriaceae</taxon>
        <taxon>Escherichia</taxon>
    </lineage>
</organism>
<proteinExistence type="inferred from homology"/>
<dbReference type="Gene3D" id="1.20.5.170">
    <property type="match status" value="2"/>
</dbReference>
<keyword evidence="9" id="KW-0472">Membrane</keyword>
<evidence type="ECO:0000256" key="10">
    <source>
        <dbReference type="ARBA" id="ARBA00023237"/>
    </source>
</evidence>
<gene>
    <name evidence="16" type="ORF">E5H86_27875</name>
</gene>
<feature type="domain" description="Trimeric autotransporter adhesin YadA-like head" evidence="14">
    <location>
        <begin position="573"/>
        <end position="597"/>
    </location>
</feature>
<evidence type="ECO:0000256" key="5">
    <source>
        <dbReference type="ARBA" id="ARBA00022452"/>
    </source>
</evidence>
<feature type="signal peptide" evidence="12">
    <location>
        <begin position="1"/>
        <end position="23"/>
    </location>
</feature>
<dbReference type="InterPro" id="IPR008635">
    <property type="entry name" value="Coiled_stalk_dom"/>
</dbReference>
<keyword evidence="10" id="KW-0998">Cell outer membrane</keyword>
<evidence type="ECO:0000259" key="13">
    <source>
        <dbReference type="Pfam" id="PF03895"/>
    </source>
</evidence>
<evidence type="ECO:0000259" key="15">
    <source>
        <dbReference type="Pfam" id="PF05662"/>
    </source>
</evidence>
<keyword evidence="6" id="KW-0812">Transmembrane</keyword>
<keyword evidence="5" id="KW-1134">Transmembrane beta strand</keyword>
<feature type="domain" description="Trimeric autotransporter adhesin YadA-like head" evidence="14">
    <location>
        <begin position="141"/>
        <end position="167"/>
    </location>
</feature>
<reference evidence="16 17" key="1">
    <citation type="submission" date="2019-04" db="EMBL/GenBank/DDBJ databases">
        <authorList>
            <consortium name="NARMS: The National Antimicrobial Resistance Monitoring System"/>
        </authorList>
    </citation>
    <scope>NUCLEOTIDE SEQUENCE [LARGE SCALE GENOMIC DNA]</scope>
    <source>
        <strain evidence="16 17">FSIS11919500</strain>
    </source>
</reference>
<keyword evidence="4" id="KW-0813">Transport</keyword>
<dbReference type="GO" id="GO:0009986">
    <property type="term" value="C:cell surface"/>
    <property type="evidence" value="ECO:0007669"/>
    <property type="project" value="UniProtKB-SubCell"/>
</dbReference>
<feature type="domain" description="Trimeric autotransporter adhesin YadA-like head" evidence="14">
    <location>
        <begin position="197"/>
        <end position="223"/>
    </location>
</feature>
<comment type="subcellular location">
    <subcellularLocation>
        <location evidence="2">Cell outer membrane</location>
    </subcellularLocation>
    <subcellularLocation>
        <location evidence="1">Cell surface</location>
    </subcellularLocation>
</comment>
<feature type="domain" description="Trimeric autotransporter adhesin YadA-like stalk" evidence="15">
    <location>
        <begin position="447"/>
        <end position="487"/>
    </location>
</feature>
<keyword evidence="7 12" id="KW-0732">Signal</keyword>
<dbReference type="RefSeq" id="WP_077823059.1">
    <property type="nucleotide sequence ID" value="NZ_BFWG01000035.1"/>
</dbReference>
<evidence type="ECO:0000256" key="6">
    <source>
        <dbReference type="ARBA" id="ARBA00022692"/>
    </source>
</evidence>
<evidence type="ECO:0008006" key="18">
    <source>
        <dbReference type="Google" id="ProtNLM"/>
    </source>
</evidence>
<accession>A0A8S7IDC3</accession>
<dbReference type="SUPFAM" id="SSF54523">
    <property type="entry name" value="Pili subunits"/>
    <property type="match status" value="1"/>
</dbReference>
<evidence type="ECO:0000313" key="17">
    <source>
        <dbReference type="Proteomes" id="UP000531916"/>
    </source>
</evidence>
<dbReference type="EMBL" id="AASEPP010000104">
    <property type="protein sequence ID" value="EFC2249494.1"/>
    <property type="molecule type" value="Genomic_DNA"/>
</dbReference>
<comment type="caution">
    <text evidence="16">The sequence shown here is derived from an EMBL/GenBank/DDBJ whole genome shotgun (WGS) entry which is preliminary data.</text>
</comment>
<feature type="domain" description="Trimeric autotransporter adhesin YadA-like stalk" evidence="15">
    <location>
        <begin position="276"/>
        <end position="314"/>
    </location>
</feature>
<dbReference type="Pfam" id="PF05658">
    <property type="entry name" value="YadA_head"/>
    <property type="match status" value="4"/>
</dbReference>
<feature type="domain" description="Trimeric autotransporter adhesin YadA-like head" evidence="14">
    <location>
        <begin position="602"/>
        <end position="627"/>
    </location>
</feature>
<feature type="chain" id="PRO_5035904093" description="YadA-like family protein" evidence="12">
    <location>
        <begin position="24"/>
        <end position="767"/>
    </location>
</feature>
<comment type="similarity">
    <text evidence="3">Belongs to the autotransporter-2 (AT-2) (TC 1.B.40) family.</text>
</comment>
<dbReference type="InterPro" id="IPR008640">
    <property type="entry name" value="Adhesin_Head_dom"/>
</dbReference>
<name>A0A8S7IDC3_ECOLX</name>
<protein>
    <recommendedName>
        <fullName evidence="18">YadA-like family protein</fullName>
    </recommendedName>
</protein>
<keyword evidence="8" id="KW-0653">Protein transport</keyword>
<feature type="domain" description="Trimeric autotransporter adhesin YadA-like stalk" evidence="15">
    <location>
        <begin position="529"/>
        <end position="561"/>
    </location>
</feature>
<dbReference type="InterPro" id="IPR045584">
    <property type="entry name" value="Pilin-like"/>
</dbReference>
<dbReference type="InterPro" id="IPR005594">
    <property type="entry name" value="YadA_C"/>
</dbReference>